<gene>
    <name evidence="1" type="ORF">HanXRQr2_Chr15g0690381</name>
</gene>
<keyword evidence="2" id="KW-1185">Reference proteome</keyword>
<organism evidence="1 2">
    <name type="scientific">Helianthus annuus</name>
    <name type="common">Common sunflower</name>
    <dbReference type="NCBI Taxonomy" id="4232"/>
    <lineage>
        <taxon>Eukaryota</taxon>
        <taxon>Viridiplantae</taxon>
        <taxon>Streptophyta</taxon>
        <taxon>Embryophyta</taxon>
        <taxon>Tracheophyta</taxon>
        <taxon>Spermatophyta</taxon>
        <taxon>Magnoliopsida</taxon>
        <taxon>eudicotyledons</taxon>
        <taxon>Gunneridae</taxon>
        <taxon>Pentapetalae</taxon>
        <taxon>asterids</taxon>
        <taxon>campanulids</taxon>
        <taxon>Asterales</taxon>
        <taxon>Asteraceae</taxon>
        <taxon>Asteroideae</taxon>
        <taxon>Heliantheae alliance</taxon>
        <taxon>Heliantheae</taxon>
        <taxon>Helianthus</taxon>
    </lineage>
</organism>
<reference evidence="1" key="2">
    <citation type="submission" date="2020-06" db="EMBL/GenBank/DDBJ databases">
        <title>Helianthus annuus Genome sequencing and assembly Release 2.</title>
        <authorList>
            <person name="Gouzy J."/>
            <person name="Langlade N."/>
            <person name="Munos S."/>
        </authorList>
    </citation>
    <scope>NUCLEOTIDE SEQUENCE</scope>
    <source>
        <tissue evidence="1">Leaves</tissue>
    </source>
</reference>
<dbReference type="Proteomes" id="UP000215914">
    <property type="component" value="Unassembled WGS sequence"/>
</dbReference>
<comment type="caution">
    <text evidence="1">The sequence shown here is derived from an EMBL/GenBank/DDBJ whole genome shotgun (WGS) entry which is preliminary data.</text>
</comment>
<evidence type="ECO:0000313" key="1">
    <source>
        <dbReference type="EMBL" id="KAF5764293.1"/>
    </source>
</evidence>
<name>A0A9K3H330_HELAN</name>
<accession>A0A9K3H330</accession>
<dbReference type="AlphaFoldDB" id="A0A9K3H330"/>
<dbReference type="Gramene" id="mRNA:HanXRQr2_Chr15g0690381">
    <property type="protein sequence ID" value="mRNA:HanXRQr2_Chr15g0690381"/>
    <property type="gene ID" value="HanXRQr2_Chr15g0690381"/>
</dbReference>
<proteinExistence type="predicted"/>
<dbReference type="EMBL" id="MNCJ02000330">
    <property type="protein sequence ID" value="KAF5764293.1"/>
    <property type="molecule type" value="Genomic_DNA"/>
</dbReference>
<sequence>MTVDLGADMGCRKSHADAGDAGWGLSGSRRRYVDFRMRYGPELQPGATSLL</sequence>
<evidence type="ECO:0000313" key="2">
    <source>
        <dbReference type="Proteomes" id="UP000215914"/>
    </source>
</evidence>
<protein>
    <submittedName>
        <fullName evidence="1">Uncharacterized protein</fullName>
    </submittedName>
</protein>
<reference evidence="1" key="1">
    <citation type="journal article" date="2017" name="Nature">
        <title>The sunflower genome provides insights into oil metabolism, flowering and Asterid evolution.</title>
        <authorList>
            <person name="Badouin H."/>
            <person name="Gouzy J."/>
            <person name="Grassa C.J."/>
            <person name="Murat F."/>
            <person name="Staton S.E."/>
            <person name="Cottret L."/>
            <person name="Lelandais-Briere C."/>
            <person name="Owens G.L."/>
            <person name="Carrere S."/>
            <person name="Mayjonade B."/>
            <person name="Legrand L."/>
            <person name="Gill N."/>
            <person name="Kane N.C."/>
            <person name="Bowers J.E."/>
            <person name="Hubner S."/>
            <person name="Bellec A."/>
            <person name="Berard A."/>
            <person name="Berges H."/>
            <person name="Blanchet N."/>
            <person name="Boniface M.C."/>
            <person name="Brunel D."/>
            <person name="Catrice O."/>
            <person name="Chaidir N."/>
            <person name="Claudel C."/>
            <person name="Donnadieu C."/>
            <person name="Faraut T."/>
            <person name="Fievet G."/>
            <person name="Helmstetter N."/>
            <person name="King M."/>
            <person name="Knapp S.J."/>
            <person name="Lai Z."/>
            <person name="Le Paslier M.C."/>
            <person name="Lippi Y."/>
            <person name="Lorenzon L."/>
            <person name="Mandel J.R."/>
            <person name="Marage G."/>
            <person name="Marchand G."/>
            <person name="Marquand E."/>
            <person name="Bret-Mestries E."/>
            <person name="Morien E."/>
            <person name="Nambeesan S."/>
            <person name="Nguyen T."/>
            <person name="Pegot-Espagnet P."/>
            <person name="Pouilly N."/>
            <person name="Raftis F."/>
            <person name="Sallet E."/>
            <person name="Schiex T."/>
            <person name="Thomas J."/>
            <person name="Vandecasteele C."/>
            <person name="Vares D."/>
            <person name="Vear F."/>
            <person name="Vautrin S."/>
            <person name="Crespi M."/>
            <person name="Mangin B."/>
            <person name="Burke J.M."/>
            <person name="Salse J."/>
            <person name="Munos S."/>
            <person name="Vincourt P."/>
            <person name="Rieseberg L.H."/>
            <person name="Langlade N.B."/>
        </authorList>
    </citation>
    <scope>NUCLEOTIDE SEQUENCE</scope>
    <source>
        <tissue evidence="1">Leaves</tissue>
    </source>
</reference>